<evidence type="ECO:0000259" key="9">
    <source>
        <dbReference type="PROSITE" id="PS50929"/>
    </source>
</evidence>
<feature type="domain" description="ABC transporter" evidence="8">
    <location>
        <begin position="363"/>
        <end position="593"/>
    </location>
</feature>
<gene>
    <name evidence="10" type="ORF">U1T56_21025</name>
</gene>
<dbReference type="InterPro" id="IPR027417">
    <property type="entry name" value="P-loop_NTPase"/>
</dbReference>
<feature type="transmembrane region" description="Helical" evidence="7">
    <location>
        <begin position="190"/>
        <end position="208"/>
    </location>
</feature>
<keyword evidence="2 7" id="KW-0812">Transmembrane</keyword>
<feature type="transmembrane region" description="Helical" evidence="7">
    <location>
        <begin position="34"/>
        <end position="58"/>
    </location>
</feature>
<feature type="domain" description="ABC transmembrane type-1" evidence="9">
    <location>
        <begin position="34"/>
        <end position="329"/>
    </location>
</feature>
<dbReference type="SUPFAM" id="SSF90123">
    <property type="entry name" value="ABC transporter transmembrane region"/>
    <property type="match status" value="1"/>
</dbReference>
<evidence type="ECO:0000313" key="10">
    <source>
        <dbReference type="EMBL" id="MEK0085642.1"/>
    </source>
</evidence>
<evidence type="ECO:0000313" key="11">
    <source>
        <dbReference type="Proteomes" id="UP001375743"/>
    </source>
</evidence>
<dbReference type="Pfam" id="PF00664">
    <property type="entry name" value="ABC_membrane"/>
    <property type="match status" value="1"/>
</dbReference>
<dbReference type="PANTHER" id="PTHR24221">
    <property type="entry name" value="ATP-BINDING CASSETTE SUB-FAMILY B"/>
    <property type="match status" value="1"/>
</dbReference>
<keyword evidence="6 7" id="KW-0472">Membrane</keyword>
<dbReference type="InterPro" id="IPR011527">
    <property type="entry name" value="ABC1_TM_dom"/>
</dbReference>
<dbReference type="InterPro" id="IPR003439">
    <property type="entry name" value="ABC_transporter-like_ATP-bd"/>
</dbReference>
<evidence type="ECO:0000256" key="6">
    <source>
        <dbReference type="ARBA" id="ARBA00023136"/>
    </source>
</evidence>
<keyword evidence="11" id="KW-1185">Reference proteome</keyword>
<feature type="transmembrane region" description="Helical" evidence="7">
    <location>
        <begin position="165"/>
        <end position="184"/>
    </location>
</feature>
<dbReference type="SUPFAM" id="SSF52540">
    <property type="entry name" value="P-loop containing nucleoside triphosphate hydrolases"/>
    <property type="match status" value="1"/>
</dbReference>
<evidence type="ECO:0000256" key="1">
    <source>
        <dbReference type="ARBA" id="ARBA00004651"/>
    </source>
</evidence>
<dbReference type="InterPro" id="IPR003593">
    <property type="entry name" value="AAA+_ATPase"/>
</dbReference>
<keyword evidence="5 7" id="KW-1133">Transmembrane helix</keyword>
<dbReference type="PROSITE" id="PS00211">
    <property type="entry name" value="ABC_TRANSPORTER_1"/>
    <property type="match status" value="1"/>
</dbReference>
<protein>
    <submittedName>
        <fullName evidence="10">ABC transporter ATP-binding protein</fullName>
    </submittedName>
</protein>
<comment type="caution">
    <text evidence="10">The sequence shown here is derived from an EMBL/GenBank/DDBJ whole genome shotgun (WGS) entry which is preliminary data.</text>
</comment>
<keyword evidence="4 10" id="KW-0067">ATP-binding</keyword>
<dbReference type="InterPro" id="IPR017871">
    <property type="entry name" value="ABC_transporter-like_CS"/>
</dbReference>
<feature type="transmembrane region" description="Helical" evidence="7">
    <location>
        <begin position="280"/>
        <end position="297"/>
    </location>
</feature>
<evidence type="ECO:0000256" key="2">
    <source>
        <dbReference type="ARBA" id="ARBA00022692"/>
    </source>
</evidence>
<dbReference type="Proteomes" id="UP001375743">
    <property type="component" value="Unassembled WGS sequence"/>
</dbReference>
<keyword evidence="3" id="KW-0547">Nucleotide-binding</keyword>
<evidence type="ECO:0000256" key="7">
    <source>
        <dbReference type="SAM" id="Phobius"/>
    </source>
</evidence>
<dbReference type="SMART" id="SM00382">
    <property type="entry name" value="AAA"/>
    <property type="match status" value="1"/>
</dbReference>
<dbReference type="InterPro" id="IPR039421">
    <property type="entry name" value="Type_1_exporter"/>
</dbReference>
<evidence type="ECO:0000256" key="5">
    <source>
        <dbReference type="ARBA" id="ARBA00022989"/>
    </source>
</evidence>
<evidence type="ECO:0000256" key="4">
    <source>
        <dbReference type="ARBA" id="ARBA00022840"/>
    </source>
</evidence>
<dbReference type="EMBL" id="JBBLZC010000031">
    <property type="protein sequence ID" value="MEK0085642.1"/>
    <property type="molecule type" value="Genomic_DNA"/>
</dbReference>
<dbReference type="Gene3D" id="1.20.1560.10">
    <property type="entry name" value="ABC transporter type 1, transmembrane domain"/>
    <property type="match status" value="1"/>
</dbReference>
<name>A0ABU8XWQ1_9PROT</name>
<dbReference type="Gene3D" id="3.40.50.300">
    <property type="entry name" value="P-loop containing nucleotide triphosphate hydrolases"/>
    <property type="match status" value="1"/>
</dbReference>
<organism evidence="10 11">
    <name type="scientific">Benzoatithermus flavus</name>
    <dbReference type="NCBI Taxonomy" id="3108223"/>
    <lineage>
        <taxon>Bacteria</taxon>
        <taxon>Pseudomonadati</taxon>
        <taxon>Pseudomonadota</taxon>
        <taxon>Alphaproteobacteria</taxon>
        <taxon>Geminicoccales</taxon>
        <taxon>Geminicoccaceae</taxon>
        <taxon>Benzoatithermus</taxon>
    </lineage>
</organism>
<evidence type="ECO:0000259" key="8">
    <source>
        <dbReference type="PROSITE" id="PS50893"/>
    </source>
</evidence>
<evidence type="ECO:0000256" key="3">
    <source>
        <dbReference type="ARBA" id="ARBA00022741"/>
    </source>
</evidence>
<dbReference type="InterPro" id="IPR036640">
    <property type="entry name" value="ABC1_TM_sf"/>
</dbReference>
<reference evidence="10 11" key="1">
    <citation type="submission" date="2024-01" db="EMBL/GenBank/DDBJ databases">
        <title>Multi-omics insights into the function and evolution of sodium benzoate biodegradation pathways in Benzoatithermus flavus gen. nov., sp. nov. from hot spring.</title>
        <authorList>
            <person name="Hu C.-J."/>
            <person name="Li W.-J."/>
        </authorList>
    </citation>
    <scope>NUCLEOTIDE SEQUENCE [LARGE SCALE GENOMIC DNA]</scope>
    <source>
        <strain evidence="10 11">SYSU G07066</strain>
    </source>
</reference>
<proteinExistence type="predicted"/>
<dbReference type="PROSITE" id="PS50929">
    <property type="entry name" value="ABC_TM1F"/>
    <property type="match status" value="1"/>
</dbReference>
<comment type="subcellular location">
    <subcellularLocation>
        <location evidence="1">Cell membrane</location>
        <topology evidence="1">Multi-pass membrane protein</topology>
    </subcellularLocation>
</comment>
<dbReference type="RefSeq" id="WP_418161491.1">
    <property type="nucleotide sequence ID" value="NZ_JBBLZC010000031.1"/>
</dbReference>
<feature type="transmembrane region" description="Helical" evidence="7">
    <location>
        <begin position="90"/>
        <end position="119"/>
    </location>
</feature>
<sequence>MMPKRVPRWRKRLRKWWNAVVEVARLAPLGRRTLVILGTFVAGVLDLIGITMMVPLIMAATNLKDSAKGSVVAIRTALEAVGLPFSPIPILVLIVAGLALKAVVSIAVTRYVGSVVATITRDMRIRLIRSLLNARWSYFVRQPIGRLAFAIGPEADAAGQCFENLSGLLALTLQVLLFVTVAALLSWQLLLIAIIAAVVSLAWFGRLVQQGRNSAKEQRRRMRQRSAKFTDALLGIKPIRAMGRTERFAQVFESEARDAADSARAGVLSGEFAADLQEPVIGALLAIGLYVAVSSLTLQVHDVLIMSLLMVKTVTALLPMQRQAQRFIQSHDQYRSLRELLRTTERAKEESYGGLAPRLQQAIRFDRVTFAYGERPVLQALELEIPTGSITAIMGPSGVGKSTIVDLLLGLYRPDGGAVRIDGVDLRDIDLTAWRHGIGYVPQEVLLFHDTVRHNVTLYEEGIPDEAVIEALVAAGAWSFVAELPEGLDTVVGERGNRLSGGQRQRISIARALLHRPRLLILDEATTGLDPETERAVCAQVRKLCAEYGLTVLAVSHQPAWQEAADLVYRIADGEVAQVAYRLPHGRVGEAAAAG</sequence>
<dbReference type="GO" id="GO:0005524">
    <property type="term" value="F:ATP binding"/>
    <property type="evidence" value="ECO:0007669"/>
    <property type="project" value="UniProtKB-KW"/>
</dbReference>
<accession>A0ABU8XWQ1</accession>
<dbReference type="PROSITE" id="PS50893">
    <property type="entry name" value="ABC_TRANSPORTER_2"/>
    <property type="match status" value="1"/>
</dbReference>
<dbReference type="PANTHER" id="PTHR24221:SF654">
    <property type="entry name" value="ATP-BINDING CASSETTE SUB-FAMILY B MEMBER 6"/>
    <property type="match status" value="1"/>
</dbReference>
<dbReference type="Pfam" id="PF00005">
    <property type="entry name" value="ABC_tran"/>
    <property type="match status" value="1"/>
</dbReference>